<proteinExistence type="predicted"/>
<evidence type="ECO:0000256" key="1">
    <source>
        <dbReference type="ARBA" id="ARBA00023015"/>
    </source>
</evidence>
<sequence>MLSSPPVSTARKQTATGRAAPLPLPERREALIVTAIALIRERHMLPTTREIAQAAGVAEGTIFRAFATKDELFDAVLDRTFEAGPFFDRLAKIDGAAGLEQVMIDIVSQLQARFVQLFEVMGAFSLMGPPERFRDPKAQREQEEHGAALIHGLLEPYAGELRLPVNRVAQLMRLLTFSGSHQRINDGEILAPEEIVHTILFGVTTDVRIHHEPEGN</sequence>
<dbReference type="OrthoDB" id="3539650at2"/>
<comment type="caution">
    <text evidence="7">The sequence shown here is derived from an EMBL/GenBank/DDBJ whole genome shotgun (WGS) entry which is preliminary data.</text>
</comment>
<dbReference type="Proteomes" id="UP000271678">
    <property type="component" value="Unassembled WGS sequence"/>
</dbReference>
<feature type="region of interest" description="Disordered" evidence="5">
    <location>
        <begin position="1"/>
        <end position="20"/>
    </location>
</feature>
<name>A0A3M9MK21_9MICO</name>
<reference evidence="7 8" key="1">
    <citation type="submission" date="2018-11" db="EMBL/GenBank/DDBJ databases">
        <title>Draft genome of Simplicispira Flexivirga sp. BO-16.</title>
        <authorList>
            <person name="Im W.T."/>
        </authorList>
    </citation>
    <scope>NUCLEOTIDE SEQUENCE [LARGE SCALE GENOMIC DNA]</scope>
    <source>
        <strain evidence="7 8">BO-16</strain>
    </source>
</reference>
<dbReference type="GO" id="GO:0003700">
    <property type="term" value="F:DNA-binding transcription factor activity"/>
    <property type="evidence" value="ECO:0007669"/>
    <property type="project" value="TreeGrafter"/>
</dbReference>
<evidence type="ECO:0000256" key="5">
    <source>
        <dbReference type="SAM" id="MobiDB-lite"/>
    </source>
</evidence>
<dbReference type="SUPFAM" id="SSF46689">
    <property type="entry name" value="Homeodomain-like"/>
    <property type="match status" value="1"/>
</dbReference>
<dbReference type="InterPro" id="IPR001647">
    <property type="entry name" value="HTH_TetR"/>
</dbReference>
<keyword evidence="8" id="KW-1185">Reference proteome</keyword>
<keyword evidence="3" id="KW-0804">Transcription</keyword>
<feature type="compositionally biased region" description="Polar residues" evidence="5">
    <location>
        <begin position="1"/>
        <end position="16"/>
    </location>
</feature>
<protein>
    <submittedName>
        <fullName evidence="7">TetR/AcrR family transcriptional regulator</fullName>
    </submittedName>
</protein>
<feature type="DNA-binding region" description="H-T-H motif" evidence="4">
    <location>
        <begin position="47"/>
        <end position="66"/>
    </location>
</feature>
<keyword evidence="1" id="KW-0805">Transcription regulation</keyword>
<dbReference type="AlphaFoldDB" id="A0A3M9MK21"/>
<keyword evidence="2 4" id="KW-0238">DNA-binding</keyword>
<feature type="domain" description="HTH tetR-type" evidence="6">
    <location>
        <begin position="25"/>
        <end position="84"/>
    </location>
</feature>
<evidence type="ECO:0000256" key="4">
    <source>
        <dbReference type="PROSITE-ProRule" id="PRU00335"/>
    </source>
</evidence>
<dbReference type="InterPro" id="IPR009057">
    <property type="entry name" value="Homeodomain-like_sf"/>
</dbReference>
<dbReference type="GO" id="GO:0000976">
    <property type="term" value="F:transcription cis-regulatory region binding"/>
    <property type="evidence" value="ECO:0007669"/>
    <property type="project" value="TreeGrafter"/>
</dbReference>
<evidence type="ECO:0000256" key="3">
    <source>
        <dbReference type="ARBA" id="ARBA00023163"/>
    </source>
</evidence>
<dbReference type="PANTHER" id="PTHR30055:SF234">
    <property type="entry name" value="HTH-TYPE TRANSCRIPTIONAL REGULATOR BETI"/>
    <property type="match status" value="1"/>
</dbReference>
<dbReference type="EMBL" id="RJJQ01000001">
    <property type="protein sequence ID" value="RNI25525.1"/>
    <property type="molecule type" value="Genomic_DNA"/>
</dbReference>
<evidence type="ECO:0000256" key="2">
    <source>
        <dbReference type="ARBA" id="ARBA00023125"/>
    </source>
</evidence>
<dbReference type="InterPro" id="IPR050109">
    <property type="entry name" value="HTH-type_TetR-like_transc_reg"/>
</dbReference>
<dbReference type="PANTHER" id="PTHR30055">
    <property type="entry name" value="HTH-TYPE TRANSCRIPTIONAL REGULATOR RUTR"/>
    <property type="match status" value="1"/>
</dbReference>
<dbReference type="Pfam" id="PF00440">
    <property type="entry name" value="TetR_N"/>
    <property type="match status" value="1"/>
</dbReference>
<accession>A0A3M9MK21</accession>
<evidence type="ECO:0000313" key="8">
    <source>
        <dbReference type="Proteomes" id="UP000271678"/>
    </source>
</evidence>
<organism evidence="7 8">
    <name type="scientific">Flexivirga caeni</name>
    <dbReference type="NCBI Taxonomy" id="2294115"/>
    <lineage>
        <taxon>Bacteria</taxon>
        <taxon>Bacillati</taxon>
        <taxon>Actinomycetota</taxon>
        <taxon>Actinomycetes</taxon>
        <taxon>Micrococcales</taxon>
        <taxon>Dermacoccaceae</taxon>
        <taxon>Flexivirga</taxon>
    </lineage>
</organism>
<evidence type="ECO:0000313" key="7">
    <source>
        <dbReference type="EMBL" id="RNI25525.1"/>
    </source>
</evidence>
<evidence type="ECO:0000259" key="6">
    <source>
        <dbReference type="PROSITE" id="PS50977"/>
    </source>
</evidence>
<dbReference type="Gene3D" id="1.10.357.10">
    <property type="entry name" value="Tetracycline Repressor, domain 2"/>
    <property type="match status" value="1"/>
</dbReference>
<gene>
    <name evidence="7" type="ORF">EFY87_01735</name>
</gene>
<dbReference type="PROSITE" id="PS50977">
    <property type="entry name" value="HTH_TETR_2"/>
    <property type="match status" value="1"/>
</dbReference>